<gene>
    <name evidence="10" type="ORF">BUALT_Bualt10G0129600</name>
</gene>
<keyword evidence="6 8" id="KW-0472">Membrane</keyword>
<reference evidence="10" key="1">
    <citation type="submission" date="2019-10" db="EMBL/GenBank/DDBJ databases">
        <authorList>
            <person name="Zhang R."/>
            <person name="Pan Y."/>
            <person name="Wang J."/>
            <person name="Ma R."/>
            <person name="Yu S."/>
        </authorList>
    </citation>
    <scope>NUCLEOTIDE SEQUENCE</scope>
    <source>
        <strain evidence="10">LA-IB0</strain>
        <tissue evidence="10">Leaf</tissue>
    </source>
</reference>
<dbReference type="SMART" id="SM00248">
    <property type="entry name" value="ANK"/>
    <property type="match status" value="5"/>
</dbReference>
<keyword evidence="3" id="KW-0677">Repeat</keyword>
<dbReference type="EMBL" id="WHWC01000010">
    <property type="protein sequence ID" value="KAG8375718.1"/>
    <property type="molecule type" value="Genomic_DNA"/>
</dbReference>
<proteinExistence type="predicted"/>
<evidence type="ECO:0000256" key="3">
    <source>
        <dbReference type="ARBA" id="ARBA00022737"/>
    </source>
</evidence>
<name>A0AAV6WZH0_9LAMI</name>
<evidence type="ECO:0000256" key="6">
    <source>
        <dbReference type="ARBA" id="ARBA00023136"/>
    </source>
</evidence>
<keyword evidence="4 8" id="KW-1133">Transmembrane helix</keyword>
<evidence type="ECO:0000256" key="8">
    <source>
        <dbReference type="SAM" id="Phobius"/>
    </source>
</evidence>
<feature type="transmembrane region" description="Helical" evidence="8">
    <location>
        <begin position="352"/>
        <end position="376"/>
    </location>
</feature>
<feature type="repeat" description="ANK" evidence="7">
    <location>
        <begin position="180"/>
        <end position="201"/>
    </location>
</feature>
<accession>A0AAV6WZH0</accession>
<keyword evidence="11" id="KW-1185">Reference proteome</keyword>
<evidence type="ECO:0000313" key="11">
    <source>
        <dbReference type="Proteomes" id="UP000826271"/>
    </source>
</evidence>
<dbReference type="PROSITE" id="PS50297">
    <property type="entry name" value="ANK_REP_REGION"/>
    <property type="match status" value="3"/>
</dbReference>
<protein>
    <recommendedName>
        <fullName evidence="9">PGG domain-containing protein</fullName>
    </recommendedName>
</protein>
<keyword evidence="5 7" id="KW-0040">ANK repeat</keyword>
<comment type="subcellular location">
    <subcellularLocation>
        <location evidence="1">Membrane</location>
        <topology evidence="1">Multi-pass membrane protein</topology>
    </subcellularLocation>
</comment>
<dbReference type="InterPro" id="IPR026961">
    <property type="entry name" value="PGG_dom"/>
</dbReference>
<comment type="caution">
    <text evidence="10">The sequence shown here is derived from an EMBL/GenBank/DDBJ whole genome shotgun (WGS) entry which is preliminary data.</text>
</comment>
<feature type="transmembrane region" description="Helical" evidence="8">
    <location>
        <begin position="388"/>
        <end position="407"/>
    </location>
</feature>
<dbReference type="InterPro" id="IPR036770">
    <property type="entry name" value="Ankyrin_rpt-contain_sf"/>
</dbReference>
<feature type="repeat" description="ANK" evidence="7">
    <location>
        <begin position="112"/>
        <end position="134"/>
    </location>
</feature>
<evidence type="ECO:0000259" key="9">
    <source>
        <dbReference type="Pfam" id="PF13962"/>
    </source>
</evidence>
<feature type="domain" description="PGG" evidence="9">
    <location>
        <begin position="254"/>
        <end position="375"/>
    </location>
</feature>
<dbReference type="PROSITE" id="PS50088">
    <property type="entry name" value="ANK_REPEAT"/>
    <property type="match status" value="4"/>
</dbReference>
<dbReference type="SUPFAM" id="SSF48403">
    <property type="entry name" value="Ankyrin repeat"/>
    <property type="match status" value="1"/>
</dbReference>
<dbReference type="Gene3D" id="1.25.40.20">
    <property type="entry name" value="Ankyrin repeat-containing domain"/>
    <property type="match status" value="1"/>
</dbReference>
<feature type="repeat" description="ANK" evidence="7">
    <location>
        <begin position="78"/>
        <end position="110"/>
    </location>
</feature>
<dbReference type="PANTHER" id="PTHR24186">
    <property type="entry name" value="PROTEIN PHOSPHATASE 1 REGULATORY SUBUNIT"/>
    <property type="match status" value="1"/>
</dbReference>
<dbReference type="PANTHER" id="PTHR24186:SF37">
    <property type="entry name" value="PGG DOMAIN-CONTAINING PROTEIN"/>
    <property type="match status" value="1"/>
</dbReference>
<feature type="repeat" description="ANK" evidence="7">
    <location>
        <begin position="44"/>
        <end position="76"/>
    </location>
</feature>
<dbReference type="Pfam" id="PF12796">
    <property type="entry name" value="Ank_2"/>
    <property type="match status" value="2"/>
</dbReference>
<dbReference type="Pfam" id="PF00023">
    <property type="entry name" value="Ank"/>
    <property type="match status" value="1"/>
</dbReference>
<dbReference type="Proteomes" id="UP000826271">
    <property type="component" value="Unassembled WGS sequence"/>
</dbReference>
<sequence length="443" mass="49568">MEESLGGVAEKRLYDAAAVGDTKSLHELLKEDPLLLERVSFTSPNKTPLHVATMKGHLAFVQEILNHNPQIAEELDAQQSSPLHIASAKGYLEIVRKLLSAAPDMCLSRDCQGRNPLHLAAMKGHIEVLAELIRAAPVAAREKVDRGLILLHLCVKHYQLDALKILLPNLNEFLNAKDDDGETILHMAVRDKQTEIIEYLVGNTKIDVNAKNSNGQTAINILKQSQPEERNLRIRSILRLKRWNYNKTQTQRVNWLTKKGDAIMVMAVLIATMTFQAGVNPAGGIWQDNLTQDLHGNPAIKPHRAGEAIMAYNHPEAYKNFIRSNTIAFVSSVTTILLLISGLPFRGRLFMWILMVIMWLTVTSLSVSYAISVVVVTPKYDGESLVRVLKNGLGVWFGVMGILLLGNRLRQLERLLKEKGLTEWPPRRCKNIAEVKNTSQEIV</sequence>
<evidence type="ECO:0000256" key="5">
    <source>
        <dbReference type="ARBA" id="ARBA00023043"/>
    </source>
</evidence>
<dbReference type="GO" id="GO:0005886">
    <property type="term" value="C:plasma membrane"/>
    <property type="evidence" value="ECO:0007669"/>
    <property type="project" value="TreeGrafter"/>
</dbReference>
<evidence type="ECO:0000256" key="4">
    <source>
        <dbReference type="ARBA" id="ARBA00022989"/>
    </source>
</evidence>
<evidence type="ECO:0000256" key="7">
    <source>
        <dbReference type="PROSITE-ProRule" id="PRU00023"/>
    </source>
</evidence>
<dbReference type="Pfam" id="PF13962">
    <property type="entry name" value="PGG"/>
    <property type="match status" value="1"/>
</dbReference>
<feature type="transmembrane region" description="Helical" evidence="8">
    <location>
        <begin position="327"/>
        <end position="345"/>
    </location>
</feature>
<organism evidence="10 11">
    <name type="scientific">Buddleja alternifolia</name>
    <dbReference type="NCBI Taxonomy" id="168488"/>
    <lineage>
        <taxon>Eukaryota</taxon>
        <taxon>Viridiplantae</taxon>
        <taxon>Streptophyta</taxon>
        <taxon>Embryophyta</taxon>
        <taxon>Tracheophyta</taxon>
        <taxon>Spermatophyta</taxon>
        <taxon>Magnoliopsida</taxon>
        <taxon>eudicotyledons</taxon>
        <taxon>Gunneridae</taxon>
        <taxon>Pentapetalae</taxon>
        <taxon>asterids</taxon>
        <taxon>lamiids</taxon>
        <taxon>Lamiales</taxon>
        <taxon>Scrophulariaceae</taxon>
        <taxon>Buddlejeae</taxon>
        <taxon>Buddleja</taxon>
    </lineage>
</organism>
<evidence type="ECO:0000313" key="10">
    <source>
        <dbReference type="EMBL" id="KAG8375718.1"/>
    </source>
</evidence>
<evidence type="ECO:0000256" key="2">
    <source>
        <dbReference type="ARBA" id="ARBA00022692"/>
    </source>
</evidence>
<dbReference type="AlphaFoldDB" id="A0AAV6WZH0"/>
<dbReference type="InterPro" id="IPR002110">
    <property type="entry name" value="Ankyrin_rpt"/>
</dbReference>
<evidence type="ECO:0000256" key="1">
    <source>
        <dbReference type="ARBA" id="ARBA00004141"/>
    </source>
</evidence>
<keyword evidence="2 8" id="KW-0812">Transmembrane</keyword>